<dbReference type="AlphaFoldDB" id="A0A5E8A4I3"/>
<accession>A0A5E8A4I3</accession>
<name>A0A5E8A4I3_9SPHN</name>
<gene>
    <name evidence="1" type="ORF">SPHINGO391_480097</name>
</gene>
<evidence type="ECO:0000313" key="2">
    <source>
        <dbReference type="Proteomes" id="UP000326857"/>
    </source>
</evidence>
<reference evidence="1 2" key="1">
    <citation type="submission" date="2019-09" db="EMBL/GenBank/DDBJ databases">
        <authorList>
            <person name="Dittami M. S."/>
        </authorList>
    </citation>
    <scope>NUCLEOTIDE SEQUENCE [LARGE SCALE GENOMIC DNA]</scope>
    <source>
        <strain evidence="1">SPHINGO391</strain>
    </source>
</reference>
<evidence type="ECO:0000313" key="1">
    <source>
        <dbReference type="EMBL" id="VVT24386.1"/>
    </source>
</evidence>
<organism evidence="1 2">
    <name type="scientific">Sphingomonas aurantiaca</name>
    <dbReference type="NCBI Taxonomy" id="185949"/>
    <lineage>
        <taxon>Bacteria</taxon>
        <taxon>Pseudomonadati</taxon>
        <taxon>Pseudomonadota</taxon>
        <taxon>Alphaproteobacteria</taxon>
        <taxon>Sphingomonadales</taxon>
        <taxon>Sphingomonadaceae</taxon>
        <taxon>Sphingomonas</taxon>
    </lineage>
</organism>
<dbReference type="Proteomes" id="UP000326857">
    <property type="component" value="Unassembled WGS sequence"/>
</dbReference>
<protein>
    <submittedName>
        <fullName evidence="1">Uncharacterized protein</fullName>
    </submittedName>
</protein>
<sequence length="60" mass="6406">MLTEIDDLVSLSSILSTRRRQDSHALSIRGTNIQSVAAPSRLLAFDSAPQSVALALAQRG</sequence>
<dbReference type="EMBL" id="CABVLI010000043">
    <property type="protein sequence ID" value="VVT24386.1"/>
    <property type="molecule type" value="Genomic_DNA"/>
</dbReference>
<proteinExistence type="predicted"/>